<reference evidence="11 12" key="1">
    <citation type="submission" date="2024-03" db="EMBL/GenBank/DDBJ databases">
        <title>Novel species of the genus Variovorax.</title>
        <authorList>
            <person name="Liu Q."/>
            <person name="Xin Y.-H."/>
        </authorList>
    </citation>
    <scope>NUCLEOTIDE SEQUENCE [LARGE SCALE GENOMIC DNA]</scope>
    <source>
        <strain evidence="11 12">KACC 18899</strain>
    </source>
</reference>
<dbReference type="Pfam" id="PF01300">
    <property type="entry name" value="Sua5_yciO_yrdC"/>
    <property type="match status" value="1"/>
</dbReference>
<protein>
    <recommendedName>
        <fullName evidence="9">Threonylcarbamoyl-AMP synthase</fullName>
        <shortName evidence="9">TC-AMP synthase</shortName>
        <ecNumber evidence="9">2.7.7.87</ecNumber>
    </recommendedName>
    <alternativeName>
        <fullName evidence="9">L-threonylcarbamoyladenylate synthase</fullName>
    </alternativeName>
    <alternativeName>
        <fullName evidence="9">t(6)A37 threonylcarbamoyladenosine biosynthesis protein TsaC</fullName>
    </alternativeName>
    <alternativeName>
        <fullName evidence="9">tRNA threonylcarbamoyladenosine biosynthesis protein TsaC</fullName>
    </alternativeName>
</protein>
<evidence type="ECO:0000313" key="11">
    <source>
        <dbReference type="EMBL" id="MEJ8815561.1"/>
    </source>
</evidence>
<keyword evidence="6 9" id="KW-0547">Nucleotide-binding</keyword>
<evidence type="ECO:0000256" key="1">
    <source>
        <dbReference type="ARBA" id="ARBA00004496"/>
    </source>
</evidence>
<dbReference type="InterPro" id="IPR017945">
    <property type="entry name" value="DHBP_synth_RibB-like_a/b_dom"/>
</dbReference>
<evidence type="ECO:0000313" key="12">
    <source>
        <dbReference type="Proteomes" id="UP001365846"/>
    </source>
</evidence>
<comment type="caution">
    <text evidence="11">The sequence shown here is derived from an EMBL/GenBank/DDBJ whole genome shotgun (WGS) entry which is preliminary data.</text>
</comment>
<dbReference type="EMBL" id="JBBKZU010000021">
    <property type="protein sequence ID" value="MEJ8815561.1"/>
    <property type="molecule type" value="Genomic_DNA"/>
</dbReference>
<comment type="similarity">
    <text evidence="9">Belongs to the SUA5 family. TsaC subfamily.</text>
</comment>
<dbReference type="GO" id="GO:0061710">
    <property type="term" value="F:L-threonylcarbamoyladenylate synthase"/>
    <property type="evidence" value="ECO:0007669"/>
    <property type="project" value="UniProtKB-EC"/>
</dbReference>
<keyword evidence="4 9" id="KW-0819">tRNA processing</keyword>
<evidence type="ECO:0000256" key="5">
    <source>
        <dbReference type="ARBA" id="ARBA00022695"/>
    </source>
</evidence>
<dbReference type="Gene3D" id="3.90.870.10">
    <property type="entry name" value="DHBP synthase"/>
    <property type="match status" value="1"/>
</dbReference>
<evidence type="ECO:0000256" key="2">
    <source>
        <dbReference type="ARBA" id="ARBA00022490"/>
    </source>
</evidence>
<keyword evidence="12" id="KW-1185">Reference proteome</keyword>
<dbReference type="SUPFAM" id="SSF55821">
    <property type="entry name" value="YrdC/RibB"/>
    <property type="match status" value="1"/>
</dbReference>
<comment type="function">
    <text evidence="9">Required for the formation of a threonylcarbamoyl group on adenosine at position 37 (t(6)A37) in tRNAs that read codons beginning with adenine. Catalyzes the conversion of L-threonine, HCO(3)(-)/CO(2) and ATP to give threonylcarbamoyl-AMP (TC-AMP) as the acyladenylate intermediate, with the release of diphosphate.</text>
</comment>
<feature type="domain" description="YrdC-like" evidence="10">
    <location>
        <begin position="8"/>
        <end position="191"/>
    </location>
</feature>
<evidence type="ECO:0000259" key="10">
    <source>
        <dbReference type="PROSITE" id="PS51163"/>
    </source>
</evidence>
<keyword evidence="3 9" id="KW-0808">Transferase</keyword>
<gene>
    <name evidence="9" type="primary">tsaC</name>
    <name evidence="11" type="ORF">WKW77_31170</name>
</gene>
<evidence type="ECO:0000256" key="9">
    <source>
        <dbReference type="HAMAP-Rule" id="MF_01852"/>
    </source>
</evidence>
<accession>A0ABU8VPW8</accession>
<sequence length="191" mass="20505">MKLRYFTLSTIKEAAVLVRDGGLIAYPTEGTYGLGCDPHNARATASLFQLKQRSNELGFLLIAADYEQVLQYVDESRVPTRMLRRVKTSWPGPVTWILPRTSKVPAWVVGTHEGIALRVTEHEPAAELCRAFGGALISTSANPHGRPPARSAQAVADYFGTTLDGVVAGPTGGSSAPTPIFDALTGRTVRA</sequence>
<dbReference type="PANTHER" id="PTHR17490">
    <property type="entry name" value="SUA5"/>
    <property type="match status" value="1"/>
</dbReference>
<evidence type="ECO:0000256" key="8">
    <source>
        <dbReference type="ARBA" id="ARBA00048366"/>
    </source>
</evidence>
<comment type="subcellular location">
    <subcellularLocation>
        <location evidence="1 9">Cytoplasm</location>
    </subcellularLocation>
</comment>
<keyword evidence="2 9" id="KW-0963">Cytoplasm</keyword>
<organism evidence="11 12">
    <name type="scientific">Variovorax ureilyticus</name>
    <dbReference type="NCBI Taxonomy" id="1836198"/>
    <lineage>
        <taxon>Bacteria</taxon>
        <taxon>Pseudomonadati</taxon>
        <taxon>Pseudomonadota</taxon>
        <taxon>Betaproteobacteria</taxon>
        <taxon>Burkholderiales</taxon>
        <taxon>Comamonadaceae</taxon>
        <taxon>Variovorax</taxon>
    </lineage>
</organism>
<dbReference type="InterPro" id="IPR023535">
    <property type="entry name" value="TC-AMP_synthase"/>
</dbReference>
<evidence type="ECO:0000256" key="4">
    <source>
        <dbReference type="ARBA" id="ARBA00022694"/>
    </source>
</evidence>
<dbReference type="PROSITE" id="PS51163">
    <property type="entry name" value="YRDC"/>
    <property type="match status" value="1"/>
</dbReference>
<dbReference type="InterPro" id="IPR006070">
    <property type="entry name" value="Sua5-like_dom"/>
</dbReference>
<evidence type="ECO:0000256" key="6">
    <source>
        <dbReference type="ARBA" id="ARBA00022741"/>
    </source>
</evidence>
<dbReference type="RefSeq" id="WP_340360766.1">
    <property type="nucleotide sequence ID" value="NZ_JBBKZU010000021.1"/>
</dbReference>
<evidence type="ECO:0000256" key="7">
    <source>
        <dbReference type="ARBA" id="ARBA00022840"/>
    </source>
</evidence>
<proteinExistence type="inferred from homology"/>
<dbReference type="Proteomes" id="UP001365846">
    <property type="component" value="Unassembled WGS sequence"/>
</dbReference>
<comment type="catalytic activity">
    <reaction evidence="8 9">
        <text>L-threonine + hydrogencarbonate + ATP = L-threonylcarbamoyladenylate + diphosphate + H2O</text>
        <dbReference type="Rhea" id="RHEA:36407"/>
        <dbReference type="ChEBI" id="CHEBI:15377"/>
        <dbReference type="ChEBI" id="CHEBI:17544"/>
        <dbReference type="ChEBI" id="CHEBI:30616"/>
        <dbReference type="ChEBI" id="CHEBI:33019"/>
        <dbReference type="ChEBI" id="CHEBI:57926"/>
        <dbReference type="ChEBI" id="CHEBI:73682"/>
        <dbReference type="EC" id="2.7.7.87"/>
    </reaction>
</comment>
<dbReference type="InterPro" id="IPR050156">
    <property type="entry name" value="TC-AMP_synthase_SUA5"/>
</dbReference>
<dbReference type="HAMAP" id="MF_01852">
    <property type="entry name" value="TsaC"/>
    <property type="match status" value="1"/>
</dbReference>
<dbReference type="EC" id="2.7.7.87" evidence="9"/>
<dbReference type="PANTHER" id="PTHR17490:SF18">
    <property type="entry name" value="THREONYLCARBAMOYL-AMP SYNTHASE"/>
    <property type="match status" value="1"/>
</dbReference>
<evidence type="ECO:0000256" key="3">
    <source>
        <dbReference type="ARBA" id="ARBA00022679"/>
    </source>
</evidence>
<name>A0ABU8VPW8_9BURK</name>
<keyword evidence="5 9" id="KW-0548">Nucleotidyltransferase</keyword>
<keyword evidence="7 9" id="KW-0067">ATP-binding</keyword>